<protein>
    <recommendedName>
        <fullName evidence="2">Cip1-like core domain-containing protein</fullName>
    </recommendedName>
</protein>
<dbReference type="PROSITE" id="PS51257">
    <property type="entry name" value="PROKAR_LIPOPROTEIN"/>
    <property type="match status" value="1"/>
</dbReference>
<evidence type="ECO:0000259" key="2">
    <source>
        <dbReference type="Pfam" id="PF21340"/>
    </source>
</evidence>
<reference evidence="3 4" key="1">
    <citation type="submission" date="2016-01" db="EMBL/GenBank/DDBJ databases">
        <title>The draft genome sequence of Aquimarina sp. RZW4-3-2.</title>
        <authorList>
            <person name="Wang Y."/>
        </authorList>
    </citation>
    <scope>NUCLEOTIDE SEQUENCE [LARGE SCALE GENOMIC DNA]</scope>
    <source>
        <strain evidence="3 4">RZW4-3-2</strain>
    </source>
</reference>
<dbReference type="InterPro" id="IPR048955">
    <property type="entry name" value="Cip1-like_core"/>
</dbReference>
<dbReference type="RefSeq" id="WP_066315454.1">
    <property type="nucleotide sequence ID" value="NZ_LQRT01000024.1"/>
</dbReference>
<dbReference type="Proteomes" id="UP000076715">
    <property type="component" value="Unassembled WGS sequence"/>
</dbReference>
<dbReference type="STRING" id="1642818.AWE51_08635"/>
<proteinExistence type="predicted"/>
<feature type="domain" description="Cip1-like core" evidence="2">
    <location>
        <begin position="44"/>
        <end position="239"/>
    </location>
</feature>
<keyword evidence="4" id="KW-1185">Reference proteome</keyword>
<dbReference type="OrthoDB" id="1164393at2"/>
<evidence type="ECO:0000313" key="3">
    <source>
        <dbReference type="EMBL" id="KZS39708.1"/>
    </source>
</evidence>
<feature type="signal peptide" evidence="1">
    <location>
        <begin position="1"/>
        <end position="18"/>
    </location>
</feature>
<dbReference type="Pfam" id="PF21340">
    <property type="entry name" value="Polysacc_lyase-like"/>
    <property type="match status" value="1"/>
</dbReference>
<gene>
    <name evidence="3" type="ORF">AWE51_08635</name>
</gene>
<evidence type="ECO:0000313" key="4">
    <source>
        <dbReference type="Proteomes" id="UP000076715"/>
    </source>
</evidence>
<dbReference type="AlphaFoldDB" id="A0A162ZCF9"/>
<organism evidence="3 4">
    <name type="scientific">Aquimarina aggregata</name>
    <dbReference type="NCBI Taxonomy" id="1642818"/>
    <lineage>
        <taxon>Bacteria</taxon>
        <taxon>Pseudomonadati</taxon>
        <taxon>Bacteroidota</taxon>
        <taxon>Flavobacteriia</taxon>
        <taxon>Flavobacteriales</taxon>
        <taxon>Flavobacteriaceae</taxon>
        <taxon>Aquimarina</taxon>
    </lineage>
</organism>
<evidence type="ECO:0000256" key="1">
    <source>
        <dbReference type="SAM" id="SignalP"/>
    </source>
</evidence>
<sequence>MKSCILIIISVFVVCSCAKDTILFEDNFEGHTLGNIPNKPWKKSGAGTVVIDTLKSFSGNKSVHFISGEGYKNRAFIGLDHIFPIAKNCYFGTMKMYVEEASPNGVHWTMLQSSGKVRGQNFSAEIRYGGQHQKHLMANYDTQGLKSDCWKHSQIKIPEKKWFTLKWMFDGDRNTMKLWLDGTIVEAITVKDYGEGCAFDEVNNKWIFPVFENVLMGWVDYQTGGGTRNVWIDDVVITTK</sequence>
<name>A0A162ZCF9_9FLAO</name>
<dbReference type="EMBL" id="LQRT01000024">
    <property type="protein sequence ID" value="KZS39708.1"/>
    <property type="molecule type" value="Genomic_DNA"/>
</dbReference>
<dbReference type="Gene3D" id="2.60.120.200">
    <property type="match status" value="1"/>
</dbReference>
<keyword evidence="1" id="KW-0732">Signal</keyword>
<accession>A0A162ZCF9</accession>
<comment type="caution">
    <text evidence="3">The sequence shown here is derived from an EMBL/GenBank/DDBJ whole genome shotgun (WGS) entry which is preliminary data.</text>
</comment>
<feature type="chain" id="PRO_5007841422" description="Cip1-like core domain-containing protein" evidence="1">
    <location>
        <begin position="19"/>
        <end position="240"/>
    </location>
</feature>